<dbReference type="EMBL" id="ML978066">
    <property type="protein sequence ID" value="KAF2022195.1"/>
    <property type="molecule type" value="Genomic_DNA"/>
</dbReference>
<protein>
    <recommendedName>
        <fullName evidence="1">DNA2/NAM7 helicase-like C-terminal domain-containing protein</fullName>
    </recommendedName>
</protein>
<keyword evidence="3" id="KW-1185">Reference proteome</keyword>
<dbReference type="InterPro" id="IPR041679">
    <property type="entry name" value="DNA2/NAM7-like_C"/>
</dbReference>
<name>A0A6A5Y9C8_9PLEO</name>
<dbReference type="SUPFAM" id="SSF52540">
    <property type="entry name" value="P-loop containing nucleoside triphosphate hydrolases"/>
    <property type="match status" value="1"/>
</dbReference>
<dbReference type="Proteomes" id="UP000799778">
    <property type="component" value="Unassembled WGS sequence"/>
</dbReference>
<evidence type="ECO:0000313" key="3">
    <source>
        <dbReference type="Proteomes" id="UP000799778"/>
    </source>
</evidence>
<gene>
    <name evidence="2" type="ORF">BU24DRAFT_417833</name>
</gene>
<feature type="domain" description="DNA2/NAM7 helicase-like C-terminal" evidence="1">
    <location>
        <begin position="37"/>
        <end position="237"/>
    </location>
</feature>
<evidence type="ECO:0000259" key="1">
    <source>
        <dbReference type="Pfam" id="PF13087"/>
    </source>
</evidence>
<dbReference type="RefSeq" id="XP_033390534.1">
    <property type="nucleotide sequence ID" value="XM_033526824.1"/>
</dbReference>
<proteinExistence type="predicted"/>
<dbReference type="OrthoDB" id="3689346at2759"/>
<evidence type="ECO:0000313" key="2">
    <source>
        <dbReference type="EMBL" id="KAF2022195.1"/>
    </source>
</evidence>
<dbReference type="GeneID" id="54284221"/>
<organism evidence="2 3">
    <name type="scientific">Aaosphaeria arxii CBS 175.79</name>
    <dbReference type="NCBI Taxonomy" id="1450172"/>
    <lineage>
        <taxon>Eukaryota</taxon>
        <taxon>Fungi</taxon>
        <taxon>Dikarya</taxon>
        <taxon>Ascomycota</taxon>
        <taxon>Pezizomycotina</taxon>
        <taxon>Dothideomycetes</taxon>
        <taxon>Pleosporomycetidae</taxon>
        <taxon>Pleosporales</taxon>
        <taxon>Pleosporales incertae sedis</taxon>
        <taxon>Aaosphaeria</taxon>
    </lineage>
</organism>
<accession>A0A6A5Y9C8</accession>
<dbReference type="InterPro" id="IPR027417">
    <property type="entry name" value="P-loop_NTPase"/>
</dbReference>
<dbReference type="PANTHER" id="PTHR10887">
    <property type="entry name" value="DNA2/NAM7 HELICASE FAMILY"/>
    <property type="match status" value="1"/>
</dbReference>
<dbReference type="AlphaFoldDB" id="A0A6A5Y9C8"/>
<reference evidence="2" key="1">
    <citation type="journal article" date="2020" name="Stud. Mycol.">
        <title>101 Dothideomycetes genomes: a test case for predicting lifestyles and emergence of pathogens.</title>
        <authorList>
            <person name="Haridas S."/>
            <person name="Albert R."/>
            <person name="Binder M."/>
            <person name="Bloem J."/>
            <person name="Labutti K."/>
            <person name="Salamov A."/>
            <person name="Andreopoulos B."/>
            <person name="Baker S."/>
            <person name="Barry K."/>
            <person name="Bills G."/>
            <person name="Bluhm B."/>
            <person name="Cannon C."/>
            <person name="Castanera R."/>
            <person name="Culley D."/>
            <person name="Daum C."/>
            <person name="Ezra D."/>
            <person name="Gonzalez J."/>
            <person name="Henrissat B."/>
            <person name="Kuo A."/>
            <person name="Liang C."/>
            <person name="Lipzen A."/>
            <person name="Lutzoni F."/>
            <person name="Magnuson J."/>
            <person name="Mondo S."/>
            <person name="Nolan M."/>
            <person name="Ohm R."/>
            <person name="Pangilinan J."/>
            <person name="Park H.-J."/>
            <person name="Ramirez L."/>
            <person name="Alfaro M."/>
            <person name="Sun H."/>
            <person name="Tritt A."/>
            <person name="Yoshinaga Y."/>
            <person name="Zwiers L.-H."/>
            <person name="Turgeon B."/>
            <person name="Goodwin S."/>
            <person name="Spatafora J."/>
            <person name="Crous P."/>
            <person name="Grigoriev I."/>
        </authorList>
    </citation>
    <scope>NUCLEOTIDE SEQUENCE</scope>
    <source>
        <strain evidence="2">CBS 175.79</strain>
    </source>
</reference>
<sequence>MFAYQYDAKYIFIGDTKQLGPMVFGPRSDNPFQAQLKYSLLSRLQATGFPVPQLTKTSRFRNKQTLQLCQIANHSMELEAVSQKAHPMTTESGKFNMLLYRKHANVLFLNVADSAIGKDSSGSAFNNANVVTVIRDLLYRIRKTTNHGITIMTPYNAQAYQYTSLIAFSIAECRKLGSDALIARLQSVHVTTVDSYMGEERSHVYLDMVGPGFLSDLRRTVVALTRARDSCTIVGDAMSIGLDKTTKGQHPLNILIHTLAKEGRFESIPRSQWSGFYHFPSVLSGYGLST</sequence>
<dbReference type="PANTHER" id="PTHR10887:SF495">
    <property type="entry name" value="HELICASE SENATAXIN ISOFORM X1-RELATED"/>
    <property type="match status" value="1"/>
</dbReference>
<dbReference type="InterPro" id="IPR045055">
    <property type="entry name" value="DNA2/NAM7-like"/>
</dbReference>
<dbReference type="Pfam" id="PF13087">
    <property type="entry name" value="AAA_12"/>
    <property type="match status" value="1"/>
</dbReference>
<dbReference type="Gene3D" id="3.40.50.300">
    <property type="entry name" value="P-loop containing nucleotide triphosphate hydrolases"/>
    <property type="match status" value="1"/>
</dbReference>